<keyword evidence="2" id="KW-1185">Reference proteome</keyword>
<proteinExistence type="predicted"/>
<dbReference type="Proteomes" id="UP000314294">
    <property type="component" value="Unassembled WGS sequence"/>
</dbReference>
<evidence type="ECO:0000313" key="1">
    <source>
        <dbReference type="EMBL" id="TNN57609.1"/>
    </source>
</evidence>
<gene>
    <name evidence="1" type="ORF">EYF80_032211</name>
</gene>
<organism evidence="1 2">
    <name type="scientific">Liparis tanakae</name>
    <name type="common">Tanaka's snailfish</name>
    <dbReference type="NCBI Taxonomy" id="230148"/>
    <lineage>
        <taxon>Eukaryota</taxon>
        <taxon>Metazoa</taxon>
        <taxon>Chordata</taxon>
        <taxon>Craniata</taxon>
        <taxon>Vertebrata</taxon>
        <taxon>Euteleostomi</taxon>
        <taxon>Actinopterygii</taxon>
        <taxon>Neopterygii</taxon>
        <taxon>Teleostei</taxon>
        <taxon>Neoteleostei</taxon>
        <taxon>Acanthomorphata</taxon>
        <taxon>Eupercaria</taxon>
        <taxon>Perciformes</taxon>
        <taxon>Cottioidei</taxon>
        <taxon>Cottales</taxon>
        <taxon>Liparidae</taxon>
        <taxon>Liparis</taxon>
    </lineage>
</organism>
<reference evidence="1 2" key="1">
    <citation type="submission" date="2019-03" db="EMBL/GenBank/DDBJ databases">
        <title>First draft genome of Liparis tanakae, snailfish: a comprehensive survey of snailfish specific genes.</title>
        <authorList>
            <person name="Kim W."/>
            <person name="Song I."/>
            <person name="Jeong J.-H."/>
            <person name="Kim D."/>
            <person name="Kim S."/>
            <person name="Ryu S."/>
            <person name="Song J.Y."/>
            <person name="Lee S.K."/>
        </authorList>
    </citation>
    <scope>NUCLEOTIDE SEQUENCE [LARGE SCALE GENOMIC DNA]</scope>
    <source>
        <tissue evidence="1">Muscle</tissue>
    </source>
</reference>
<sequence length="100" mass="10794">MNVKREAFSVNPVHVLPVWGYKGSCFSSNTTPLPIPPINSSTFYQAGSFSPSQICAVTGEPCTRETNSKSRPDVMFEGEKRSGLNLGCSAIGDVQALRQL</sequence>
<dbReference type="AlphaFoldDB" id="A0A4Z2GVX7"/>
<dbReference type="EMBL" id="SRLO01000401">
    <property type="protein sequence ID" value="TNN57609.1"/>
    <property type="molecule type" value="Genomic_DNA"/>
</dbReference>
<protein>
    <submittedName>
        <fullName evidence="1">Uncharacterized protein</fullName>
    </submittedName>
</protein>
<name>A0A4Z2GVX7_9TELE</name>
<accession>A0A4Z2GVX7</accession>
<evidence type="ECO:0000313" key="2">
    <source>
        <dbReference type="Proteomes" id="UP000314294"/>
    </source>
</evidence>
<comment type="caution">
    <text evidence="1">The sequence shown here is derived from an EMBL/GenBank/DDBJ whole genome shotgun (WGS) entry which is preliminary data.</text>
</comment>